<name>A0A160VEP8_9ZZZZ</name>
<sequence length="430" mass="46385">MKNNIKIILTGILFVSLAFSGGLNNAEKKIQKYVDTHTEEAIGLVEKVVNINSGTLNIDGNKTVGKIFQAELDQLGFNTYWVTYPETIKRSGHLFAEMRGGKGKKIVMVGHLDTVFEPDSPFQKFTRDGNTAYGPGVADMKAGDVSMIYAMKALDNVGVLKDLNLTLVFIGDEEKTGGPPSIVRKELIEAGKWANIGLGFEGAHGLNTGTVARRSSSSWMLTTTGIQGHSSQIFKEKLGYGAIFEAARIVNAFREELVGEEYLSFNPGTIVGGTDVDYDPVTARGTTFGKTNVVSQSVTVHGGIRTISTEQLDKAMANMKDIASQNLPGTTAKIQFRTSYPPMAPTKANYALLDKFESVNVDLGYGQLEPLDPGKRGAADISFVAPHVDASLAGMGPDGFGEHSENESLDLTSFPKTTARAAILIYRLTR</sequence>
<evidence type="ECO:0000256" key="1">
    <source>
        <dbReference type="ARBA" id="ARBA00022723"/>
    </source>
</evidence>
<keyword evidence="1" id="KW-0479">Metal-binding</keyword>
<keyword evidence="2" id="KW-0378">Hydrolase</keyword>
<dbReference type="SUPFAM" id="SSF55031">
    <property type="entry name" value="Bacterial exopeptidase dimerisation domain"/>
    <property type="match status" value="1"/>
</dbReference>
<organism evidence="4">
    <name type="scientific">hydrothermal vent metagenome</name>
    <dbReference type="NCBI Taxonomy" id="652676"/>
    <lineage>
        <taxon>unclassified sequences</taxon>
        <taxon>metagenomes</taxon>
        <taxon>ecological metagenomes</taxon>
    </lineage>
</organism>
<gene>
    <name evidence="4" type="ORF">MGWOODY_Mmi1884</name>
</gene>
<evidence type="ECO:0000259" key="3">
    <source>
        <dbReference type="Pfam" id="PF07687"/>
    </source>
</evidence>
<dbReference type="GO" id="GO:0016787">
    <property type="term" value="F:hydrolase activity"/>
    <property type="evidence" value="ECO:0007669"/>
    <property type="project" value="UniProtKB-KW"/>
</dbReference>
<evidence type="ECO:0000256" key="2">
    <source>
        <dbReference type="ARBA" id="ARBA00022801"/>
    </source>
</evidence>
<dbReference type="Pfam" id="PF07687">
    <property type="entry name" value="M20_dimer"/>
    <property type="match status" value="1"/>
</dbReference>
<reference evidence="4" key="1">
    <citation type="submission" date="2015-10" db="EMBL/GenBank/DDBJ databases">
        <authorList>
            <person name="Gilbert D.G."/>
        </authorList>
    </citation>
    <scope>NUCLEOTIDE SEQUENCE</scope>
</reference>
<accession>A0A160VEP8</accession>
<proteinExistence type="predicted"/>
<dbReference type="InterPro" id="IPR011650">
    <property type="entry name" value="Peptidase_M20_dimer"/>
</dbReference>
<dbReference type="InterPro" id="IPR002933">
    <property type="entry name" value="Peptidase_M20"/>
</dbReference>
<protein>
    <submittedName>
        <fullName evidence="4">Acetylornithine deacetylase/Succinyl-diaminopimelate desuccinylase and related deacylases</fullName>
    </submittedName>
</protein>
<dbReference type="Gene3D" id="3.30.70.360">
    <property type="match status" value="1"/>
</dbReference>
<dbReference type="SUPFAM" id="SSF53187">
    <property type="entry name" value="Zn-dependent exopeptidases"/>
    <property type="match status" value="1"/>
</dbReference>
<evidence type="ECO:0000313" key="4">
    <source>
        <dbReference type="EMBL" id="CUV08943.1"/>
    </source>
</evidence>
<dbReference type="GO" id="GO:0046872">
    <property type="term" value="F:metal ion binding"/>
    <property type="evidence" value="ECO:0007669"/>
    <property type="project" value="UniProtKB-KW"/>
</dbReference>
<dbReference type="InterPro" id="IPR050072">
    <property type="entry name" value="Peptidase_M20A"/>
</dbReference>
<dbReference type="Pfam" id="PF01546">
    <property type="entry name" value="Peptidase_M20"/>
    <property type="match status" value="1"/>
</dbReference>
<dbReference type="AlphaFoldDB" id="A0A160VEP8"/>
<dbReference type="InterPro" id="IPR036264">
    <property type="entry name" value="Bact_exopeptidase_dim_dom"/>
</dbReference>
<dbReference type="PANTHER" id="PTHR43808">
    <property type="entry name" value="ACETYLORNITHINE DEACETYLASE"/>
    <property type="match status" value="1"/>
</dbReference>
<feature type="domain" description="Peptidase M20 dimerisation" evidence="3">
    <location>
        <begin position="211"/>
        <end position="329"/>
    </location>
</feature>
<dbReference type="EMBL" id="FAXC01000146">
    <property type="protein sequence ID" value="CUV08943.1"/>
    <property type="molecule type" value="Genomic_DNA"/>
</dbReference>
<dbReference type="PANTHER" id="PTHR43808:SF32">
    <property type="entry name" value="ARGE_DAPE-RELATED DEACYLASE"/>
    <property type="match status" value="1"/>
</dbReference>
<dbReference type="Gene3D" id="3.40.630.10">
    <property type="entry name" value="Zn peptidases"/>
    <property type="match status" value="1"/>
</dbReference>